<organism evidence="8 9">
    <name type="scientific">Actinoallomurus spadix</name>
    <dbReference type="NCBI Taxonomy" id="79912"/>
    <lineage>
        <taxon>Bacteria</taxon>
        <taxon>Bacillati</taxon>
        <taxon>Actinomycetota</taxon>
        <taxon>Actinomycetes</taxon>
        <taxon>Streptosporangiales</taxon>
        <taxon>Thermomonosporaceae</taxon>
        <taxon>Actinoallomurus</taxon>
    </lineage>
</organism>
<sequence length="479" mass="45300">MPTWAKSTARATLLTASFVALGAGPALADVTDGSGSVLGGNQIKAPVSAPVNVSGNAVAVIGHALAGSAGGASVHRGAGAGGGRQSTSGRHSIGGGNQVNIPITAPINVCGNAVGNAIAGCEGGASVTGPATTGGGRTNGRHSIGGGNQVTAPITAPVDICGNAVAVIGHAAAGCAGVIPPVRGGSTPGGRTNGRHSVGGGNQVTAPITAPINACGNAVAVIGHALAGCVGGASVSGGHGHHGGHGGHGGHHCVSPQHAMAARAPQNELPAVPDLPSTGTVAGDPASLPSVTGPALQPARRLSAPATSVVPGSPRLPVAAPMPRTPQDASFPVSGRLADAAGAVPGAVPALPDTTGLAGPVNAMLPGSGTSETAAGTAKTGAPVDPGVAGAVPGARALPNLPRVPDTRSIPAAGAALPVPARPGLPPVSGSSKEIPAMRTVAAQGPDRTQRGALAALALAALLAASSGAVAMVRRFRDR</sequence>
<dbReference type="InterPro" id="IPR005528">
    <property type="entry name" value="ChpA-H"/>
</dbReference>
<gene>
    <name evidence="8" type="ORF">GCM10010151_27160</name>
</gene>
<evidence type="ECO:0000256" key="4">
    <source>
        <dbReference type="SAM" id="MobiDB-lite"/>
    </source>
</evidence>
<keyword evidence="5" id="KW-0472">Membrane</keyword>
<keyword evidence="5" id="KW-1133">Transmembrane helix</keyword>
<feature type="region of interest" description="Disordered" evidence="4">
    <location>
        <begin position="73"/>
        <end position="97"/>
    </location>
</feature>
<feature type="signal peptide" evidence="6">
    <location>
        <begin position="1"/>
        <end position="28"/>
    </location>
</feature>
<accession>A0ABP3G7J5</accession>
<dbReference type="EMBL" id="BAAABM010000016">
    <property type="protein sequence ID" value="GAA0336029.1"/>
    <property type="molecule type" value="Genomic_DNA"/>
</dbReference>
<comment type="caution">
    <text evidence="8">The sequence shown here is derived from an EMBL/GenBank/DDBJ whole genome shotgun (WGS) entry which is preliminary data.</text>
</comment>
<name>A0ABP3G7J5_9ACTN</name>
<evidence type="ECO:0000259" key="7">
    <source>
        <dbReference type="PROSITE" id="PS51884"/>
    </source>
</evidence>
<evidence type="ECO:0000313" key="9">
    <source>
        <dbReference type="Proteomes" id="UP001501822"/>
    </source>
</evidence>
<protein>
    <recommendedName>
        <fullName evidence="7">Chaplin domain-containing protein</fullName>
    </recommendedName>
</protein>
<keyword evidence="6" id="KW-0732">Signal</keyword>
<evidence type="ECO:0000313" key="8">
    <source>
        <dbReference type="EMBL" id="GAA0336029.1"/>
    </source>
</evidence>
<feature type="transmembrane region" description="Helical" evidence="5">
    <location>
        <begin position="453"/>
        <end position="473"/>
    </location>
</feature>
<evidence type="ECO:0000256" key="2">
    <source>
        <dbReference type="ARBA" id="ARBA00022889"/>
    </source>
</evidence>
<proteinExistence type="predicted"/>
<evidence type="ECO:0000256" key="1">
    <source>
        <dbReference type="ARBA" id="ARBA00022512"/>
    </source>
</evidence>
<feature type="domain" description="Chaplin" evidence="7">
    <location>
        <begin position="195"/>
        <end position="235"/>
    </location>
</feature>
<feature type="chain" id="PRO_5046375154" description="Chaplin domain-containing protein" evidence="6">
    <location>
        <begin position="29"/>
        <end position="479"/>
    </location>
</feature>
<feature type="domain" description="Chaplin" evidence="7">
    <location>
        <begin position="141"/>
        <end position="181"/>
    </location>
</feature>
<keyword evidence="5" id="KW-0812">Transmembrane</keyword>
<keyword evidence="9" id="KW-1185">Reference proteome</keyword>
<evidence type="ECO:0000256" key="3">
    <source>
        <dbReference type="ARBA" id="ARBA00023087"/>
    </source>
</evidence>
<dbReference type="Pfam" id="PF03777">
    <property type="entry name" value="ChpA-C"/>
    <property type="match status" value="4"/>
</dbReference>
<keyword evidence="1" id="KW-0964">Secreted</keyword>
<dbReference type="Proteomes" id="UP001501822">
    <property type="component" value="Unassembled WGS sequence"/>
</dbReference>
<feature type="region of interest" description="Disordered" evidence="4">
    <location>
        <begin position="414"/>
        <end position="433"/>
    </location>
</feature>
<reference evidence="9" key="1">
    <citation type="journal article" date="2019" name="Int. J. Syst. Evol. Microbiol.">
        <title>The Global Catalogue of Microorganisms (GCM) 10K type strain sequencing project: providing services to taxonomists for standard genome sequencing and annotation.</title>
        <authorList>
            <consortium name="The Broad Institute Genomics Platform"/>
            <consortium name="The Broad Institute Genome Sequencing Center for Infectious Disease"/>
            <person name="Wu L."/>
            <person name="Ma J."/>
        </authorList>
    </citation>
    <scope>NUCLEOTIDE SEQUENCE [LARGE SCALE GENOMIC DNA]</scope>
    <source>
        <strain evidence="9">JCM 3146</strain>
    </source>
</reference>
<dbReference type="RefSeq" id="WP_252803107.1">
    <property type="nucleotide sequence ID" value="NZ_BAAABM010000016.1"/>
</dbReference>
<feature type="region of interest" description="Disordered" evidence="4">
    <location>
        <begin position="269"/>
        <end position="332"/>
    </location>
</feature>
<keyword evidence="3" id="KW-0034">Amyloid</keyword>
<feature type="domain" description="Chaplin" evidence="7">
    <location>
        <begin position="34"/>
        <end position="74"/>
    </location>
</feature>
<feature type="domain" description="Chaplin" evidence="7">
    <location>
        <begin position="90"/>
        <end position="130"/>
    </location>
</feature>
<evidence type="ECO:0000256" key="6">
    <source>
        <dbReference type="SAM" id="SignalP"/>
    </source>
</evidence>
<evidence type="ECO:0000256" key="5">
    <source>
        <dbReference type="SAM" id="Phobius"/>
    </source>
</evidence>
<dbReference type="PROSITE" id="PS51884">
    <property type="entry name" value="CHAPLIN"/>
    <property type="match status" value="4"/>
</dbReference>
<keyword evidence="2" id="KW-0130">Cell adhesion</keyword>
<keyword evidence="1" id="KW-0134">Cell wall</keyword>